<dbReference type="RefSeq" id="WP_091610775.1">
    <property type="nucleotide sequence ID" value="NZ_FNNC01000001.1"/>
</dbReference>
<feature type="compositionally biased region" description="Polar residues" evidence="1">
    <location>
        <begin position="275"/>
        <end position="286"/>
    </location>
</feature>
<evidence type="ECO:0000313" key="4">
    <source>
        <dbReference type="Proteomes" id="UP000199488"/>
    </source>
</evidence>
<name>A0A1H2QZM5_9BACI</name>
<reference evidence="3 4" key="1">
    <citation type="submission" date="2016-10" db="EMBL/GenBank/DDBJ databases">
        <authorList>
            <person name="de Groot N.N."/>
        </authorList>
    </citation>
    <scope>NUCLEOTIDE SEQUENCE [LARGE SCALE GENOMIC DNA]</scope>
    <source>
        <strain evidence="3 4">DSM 23126</strain>
    </source>
</reference>
<evidence type="ECO:0000256" key="2">
    <source>
        <dbReference type="SAM" id="Phobius"/>
    </source>
</evidence>
<evidence type="ECO:0000313" key="3">
    <source>
        <dbReference type="EMBL" id="SDW12545.1"/>
    </source>
</evidence>
<dbReference type="AlphaFoldDB" id="A0A1H2QZM5"/>
<accession>A0A1H2QZM5</accession>
<gene>
    <name evidence="3" type="ORF">SAMN05421781_0530</name>
</gene>
<dbReference type="Proteomes" id="UP000199488">
    <property type="component" value="Unassembled WGS sequence"/>
</dbReference>
<feature type="region of interest" description="Disordered" evidence="1">
    <location>
        <begin position="275"/>
        <end position="309"/>
    </location>
</feature>
<keyword evidence="2" id="KW-0812">Transmembrane</keyword>
<evidence type="ECO:0000256" key="1">
    <source>
        <dbReference type="SAM" id="MobiDB-lite"/>
    </source>
</evidence>
<feature type="transmembrane region" description="Helical" evidence="2">
    <location>
        <begin position="21"/>
        <end position="43"/>
    </location>
</feature>
<keyword evidence="4" id="KW-1185">Reference proteome</keyword>
<keyword evidence="2" id="KW-1133">Transmembrane helix</keyword>
<feature type="compositionally biased region" description="Basic and acidic residues" evidence="1">
    <location>
        <begin position="288"/>
        <end position="300"/>
    </location>
</feature>
<keyword evidence="2" id="KW-0472">Membrane</keyword>
<organism evidence="3 4">
    <name type="scientific">Marinococcus luteus</name>
    <dbReference type="NCBI Taxonomy" id="1122204"/>
    <lineage>
        <taxon>Bacteria</taxon>
        <taxon>Bacillati</taxon>
        <taxon>Bacillota</taxon>
        <taxon>Bacilli</taxon>
        <taxon>Bacillales</taxon>
        <taxon>Bacillaceae</taxon>
        <taxon>Marinococcus</taxon>
    </lineage>
</organism>
<proteinExistence type="predicted"/>
<dbReference type="OrthoDB" id="2961216at2"/>
<dbReference type="EMBL" id="FNNC01000001">
    <property type="protein sequence ID" value="SDW12545.1"/>
    <property type="molecule type" value="Genomic_DNA"/>
</dbReference>
<sequence>MQKKRKWRRLPGFRSGTRWKLVTASLVYTLVLIGIITAVFSGGPSNNTGENLSEEDASTETEAADEVTALKNCSDFEDDQQLYDYWTENEFSSENDPSSLDANNDGVPCAVLSEGMSHEFTAYEKEQTGEASEADIPSYTLHKGKNTTYDNGVYLNYYVIPDVEPTSIDETDIDTISDEVIMNVKDKEEFNLLTISFVDAEEAMEYGGYIYGKTDYFPHGEINAAEDYETGDYSDHEISTVYGSINNAGLPKQEENYPTEKQLEMYFYWAGPAYEQSSDSENSPVETTADKFDVPKEKVEQAIQKASHR</sequence>
<protein>
    <recommendedName>
        <fullName evidence="5">Excalibur calcium-binding domain-containing protein</fullName>
    </recommendedName>
</protein>
<evidence type="ECO:0008006" key="5">
    <source>
        <dbReference type="Google" id="ProtNLM"/>
    </source>
</evidence>